<dbReference type="Pfam" id="PF03323">
    <property type="entry name" value="GerA"/>
    <property type="match status" value="1"/>
</dbReference>
<dbReference type="PIRSF" id="PIRSF005690">
    <property type="entry name" value="GerBA"/>
    <property type="match status" value="1"/>
</dbReference>
<dbReference type="InterPro" id="IPR050768">
    <property type="entry name" value="UPF0353/GerABKA_families"/>
</dbReference>
<feature type="transmembrane region" description="Helical" evidence="3">
    <location>
        <begin position="301"/>
        <end position="320"/>
    </location>
</feature>
<keyword evidence="3" id="KW-1133">Transmembrane helix</keyword>
<evidence type="ECO:0000256" key="3">
    <source>
        <dbReference type="SAM" id="Phobius"/>
    </source>
</evidence>
<gene>
    <name evidence="4" type="ORF">GC102_34515</name>
</gene>
<comment type="caution">
    <text evidence="4">The sequence shown here is derived from an EMBL/GenBank/DDBJ whole genome shotgun (WGS) entry which is preliminary data.</text>
</comment>
<evidence type="ECO:0000313" key="5">
    <source>
        <dbReference type="Proteomes" id="UP000658690"/>
    </source>
</evidence>
<dbReference type="PANTHER" id="PTHR22550">
    <property type="entry name" value="SPORE GERMINATION PROTEIN"/>
    <property type="match status" value="1"/>
</dbReference>
<organism evidence="4 5">
    <name type="scientific">Paenibacillus germinis</name>
    <dbReference type="NCBI Taxonomy" id="2654979"/>
    <lineage>
        <taxon>Bacteria</taxon>
        <taxon>Bacillati</taxon>
        <taxon>Bacillota</taxon>
        <taxon>Bacilli</taxon>
        <taxon>Bacillales</taxon>
        <taxon>Paenibacillaceae</taxon>
        <taxon>Paenibacillus</taxon>
    </lineage>
</organism>
<name>A0ABX1ZCJ9_9BACL</name>
<reference evidence="4 5" key="1">
    <citation type="submission" date="2019-10" db="EMBL/GenBank/DDBJ databases">
        <title>Description of Paenibacillus choica sp. nov.</title>
        <authorList>
            <person name="Carlier A."/>
            <person name="Qi S."/>
        </authorList>
    </citation>
    <scope>NUCLEOTIDE SEQUENCE [LARGE SCALE GENOMIC DNA]</scope>
    <source>
        <strain evidence="4 5">LMG 31460</strain>
    </source>
</reference>
<evidence type="ECO:0000256" key="1">
    <source>
        <dbReference type="ARBA" id="ARBA00005278"/>
    </source>
</evidence>
<evidence type="ECO:0000313" key="4">
    <source>
        <dbReference type="EMBL" id="NOU90807.1"/>
    </source>
</evidence>
<dbReference type="Proteomes" id="UP000658690">
    <property type="component" value="Unassembled WGS sequence"/>
</dbReference>
<sequence>MIGEVGGRVTEPYQENMITGNLMRDEARFRTLFDRCDDIVFRSFRLGGKRGALLIFMDGMVEELRVETDILKPLLSCGRSEEDSENDKWAWLVYDVLPAEKIAKKMREDQAAQAVLSGDVLLLVDGVPGSLLIGMYSIITRSIEEPESEPVIRGPRDGFTECLQINITMIRRRLKTSKLKSESFHVGTLSQTKLSVMYVEGIAKQNLVDEVKARIQNIQIDVVLESGYIEELMMDNRYSIFPQLMSTERPDRATAMLAEGRVVILVDNTPFILIAPATSHEMLQAAEDYSQNFIVVTATRWLRLSLSLIALIFPSMYIAITTMHQEMLPTDLLLSIASSREAVPFPAIVEAIMIETAFEGLREAGIRLPRQVGQAVSIVGALVIGQAAVQAGLVTSSLVIVVSATGIASFIFPTYNLGLSIRFLRFPLMIIAGVLGLYGIFIFLLALLIHLTKLKSFGVPYLSSVASMNSIGLKDALLRLPWWYRAKGN</sequence>
<accession>A0ABX1ZCJ9</accession>
<feature type="transmembrane region" description="Helical" evidence="3">
    <location>
        <begin position="427"/>
        <end position="451"/>
    </location>
</feature>
<evidence type="ECO:0000256" key="2">
    <source>
        <dbReference type="ARBA" id="ARBA00023136"/>
    </source>
</evidence>
<keyword evidence="2 3" id="KW-0472">Membrane</keyword>
<comment type="similarity">
    <text evidence="1">Belongs to the GerABKA family.</text>
</comment>
<proteinExistence type="inferred from homology"/>
<dbReference type="EMBL" id="WHOC01000176">
    <property type="protein sequence ID" value="NOU90807.1"/>
    <property type="molecule type" value="Genomic_DNA"/>
</dbReference>
<protein>
    <submittedName>
        <fullName evidence="4">Spore germination protein</fullName>
    </submittedName>
</protein>
<keyword evidence="3" id="KW-0812">Transmembrane</keyword>
<feature type="transmembrane region" description="Helical" evidence="3">
    <location>
        <begin position="395"/>
        <end position="415"/>
    </location>
</feature>
<keyword evidence="5" id="KW-1185">Reference proteome</keyword>
<dbReference type="PANTHER" id="PTHR22550:SF5">
    <property type="entry name" value="LEUCINE ZIPPER PROTEIN 4"/>
    <property type="match status" value="1"/>
</dbReference>
<dbReference type="InterPro" id="IPR004995">
    <property type="entry name" value="Spore_Ger"/>
</dbReference>